<dbReference type="Gene3D" id="1.10.150.240">
    <property type="entry name" value="Putative phosphatase, domain 2"/>
    <property type="match status" value="1"/>
</dbReference>
<comment type="caution">
    <text evidence="1">The sequence shown here is derived from an EMBL/GenBank/DDBJ whole genome shotgun (WGS) entry which is preliminary data.</text>
</comment>
<dbReference type="EMBL" id="BAABJQ010000031">
    <property type="protein sequence ID" value="GAA5197882.1"/>
    <property type="molecule type" value="Genomic_DNA"/>
</dbReference>
<dbReference type="PANTHER" id="PTHR43434">
    <property type="entry name" value="PHOSPHOGLYCOLATE PHOSPHATASE"/>
    <property type="match status" value="1"/>
</dbReference>
<dbReference type="SUPFAM" id="SSF56784">
    <property type="entry name" value="HAD-like"/>
    <property type="match status" value="1"/>
</dbReference>
<dbReference type="InterPro" id="IPR023198">
    <property type="entry name" value="PGP-like_dom2"/>
</dbReference>
<dbReference type="InterPro" id="IPR050155">
    <property type="entry name" value="HAD-like_hydrolase_sf"/>
</dbReference>
<organism evidence="1 2">
    <name type="scientific">Rugosimonospora acidiphila</name>
    <dbReference type="NCBI Taxonomy" id="556531"/>
    <lineage>
        <taxon>Bacteria</taxon>
        <taxon>Bacillati</taxon>
        <taxon>Actinomycetota</taxon>
        <taxon>Actinomycetes</taxon>
        <taxon>Micromonosporales</taxon>
        <taxon>Micromonosporaceae</taxon>
        <taxon>Rugosimonospora</taxon>
    </lineage>
</organism>
<keyword evidence="1" id="KW-0378">Hydrolase</keyword>
<protein>
    <submittedName>
        <fullName evidence="1">HAD family hydrolase</fullName>
    </submittedName>
</protein>
<dbReference type="Pfam" id="PF00702">
    <property type="entry name" value="Hydrolase"/>
    <property type="match status" value="1"/>
</dbReference>
<proteinExistence type="predicted"/>
<sequence>MRPHTEVTSFTVGFDLDMTLIDSRPGIAATYRALSEATGVPVDVDLVVSRLGPPLEQELLHWFPAAQVTGAVTRYRALYPRYAIEPSRLLPGAAEAVAAVKKAGGRVIVITAKRGDLARLHLDHVGLAVDDVEGLAWADGKARALRAADAVGYVGDHIADMGAAVAAGIPGIGVSTGPCSAAELTAAGASRVLSDLTLFANCLPEIRVGPQVSDS</sequence>
<dbReference type="Gene3D" id="3.40.50.1000">
    <property type="entry name" value="HAD superfamily/HAD-like"/>
    <property type="match status" value="1"/>
</dbReference>
<dbReference type="SFLD" id="SFLDS00003">
    <property type="entry name" value="Haloacid_Dehalogenase"/>
    <property type="match status" value="1"/>
</dbReference>
<dbReference type="SFLD" id="SFLDG01129">
    <property type="entry name" value="C1.5:_HAD__Beta-PGM__Phosphata"/>
    <property type="match status" value="1"/>
</dbReference>
<reference evidence="2" key="1">
    <citation type="journal article" date="2019" name="Int. J. Syst. Evol. Microbiol.">
        <title>The Global Catalogue of Microorganisms (GCM) 10K type strain sequencing project: providing services to taxonomists for standard genome sequencing and annotation.</title>
        <authorList>
            <consortium name="The Broad Institute Genomics Platform"/>
            <consortium name="The Broad Institute Genome Sequencing Center for Infectious Disease"/>
            <person name="Wu L."/>
            <person name="Ma J."/>
        </authorList>
    </citation>
    <scope>NUCLEOTIDE SEQUENCE [LARGE SCALE GENOMIC DNA]</scope>
    <source>
        <strain evidence="2">JCM 18304</strain>
    </source>
</reference>
<keyword evidence="2" id="KW-1185">Reference proteome</keyword>
<dbReference type="InterPro" id="IPR023214">
    <property type="entry name" value="HAD_sf"/>
</dbReference>
<evidence type="ECO:0000313" key="1">
    <source>
        <dbReference type="EMBL" id="GAA5197882.1"/>
    </source>
</evidence>
<dbReference type="Proteomes" id="UP001501570">
    <property type="component" value="Unassembled WGS sequence"/>
</dbReference>
<dbReference type="GO" id="GO:0016787">
    <property type="term" value="F:hydrolase activity"/>
    <property type="evidence" value="ECO:0007669"/>
    <property type="project" value="UniProtKB-KW"/>
</dbReference>
<name>A0ABP9SK48_9ACTN</name>
<accession>A0ABP9SK48</accession>
<dbReference type="PANTHER" id="PTHR43434:SF1">
    <property type="entry name" value="PHOSPHOGLYCOLATE PHOSPHATASE"/>
    <property type="match status" value="1"/>
</dbReference>
<dbReference type="InterPro" id="IPR036412">
    <property type="entry name" value="HAD-like_sf"/>
</dbReference>
<evidence type="ECO:0000313" key="2">
    <source>
        <dbReference type="Proteomes" id="UP001501570"/>
    </source>
</evidence>
<gene>
    <name evidence="1" type="ORF">GCM10023322_70060</name>
</gene>